<organism evidence="1">
    <name type="scientific">Nematocida ausubeli (strain ATCC PRA-371 / ERTm2)</name>
    <name type="common">Nematode killer fungus</name>
    <dbReference type="NCBI Taxonomy" id="1913371"/>
    <lineage>
        <taxon>Eukaryota</taxon>
        <taxon>Fungi</taxon>
        <taxon>Fungi incertae sedis</taxon>
        <taxon>Microsporidia</taxon>
        <taxon>Nematocida</taxon>
    </lineage>
</organism>
<proteinExistence type="predicted"/>
<gene>
    <name evidence="1" type="ORF">NERG_00069</name>
</gene>
<dbReference type="Proteomes" id="UP000005622">
    <property type="component" value="Unassembled WGS sequence"/>
</dbReference>
<name>H8Z8Z8_NEMA1</name>
<sequence length="115" mass="13405">MQQKIQRLFINTQIKLETKRTFLFLKISHCRKRVCIKAFLFRHCLIVCLHSASNSFKCTHALANRLFLLSQNASTLYYSNRQKDLWPIHSQITPRKLELSNSLSCDCAEMKCAVA</sequence>
<dbReference type="HOGENOM" id="CLU_2109680_0_0_1"/>
<protein>
    <submittedName>
        <fullName evidence="1">Uncharacterized protein</fullName>
    </submittedName>
</protein>
<evidence type="ECO:0000313" key="1">
    <source>
        <dbReference type="EMBL" id="EHY66429.1"/>
    </source>
</evidence>
<accession>H8Z8Z8</accession>
<dbReference type="AlphaFoldDB" id="H8Z8Z8"/>
<dbReference type="EMBL" id="JH604633">
    <property type="protein sequence ID" value="EHY66429.1"/>
    <property type="molecule type" value="Genomic_DNA"/>
</dbReference>
<reference evidence="1" key="1">
    <citation type="submission" date="2011-03" db="EMBL/GenBank/DDBJ databases">
        <title>The Genome Sequence of Nematocida sp1 strain ERTm2.</title>
        <authorList>
            <consortium name="The Broad Institute Genome Sequencing Platform"/>
            <consortium name="The Broad Institute Genome Sequencing Center for Infectious Disease"/>
            <person name="Cuomo C."/>
            <person name="Troemel E."/>
            <person name="Young S.K."/>
            <person name="Zeng Q."/>
            <person name="Gargeya S."/>
            <person name="Fitzgerald M."/>
            <person name="Haas B."/>
            <person name="Abouelleil A."/>
            <person name="Alvarado L."/>
            <person name="Arachchi H.M."/>
            <person name="Berlin A."/>
            <person name="Brown A."/>
            <person name="Chapman S.B."/>
            <person name="Chen Z."/>
            <person name="Dunbar C."/>
            <person name="Freedman E."/>
            <person name="Gearin G."/>
            <person name="Gellesch M."/>
            <person name="Goldberg J."/>
            <person name="Griggs A."/>
            <person name="Gujja S."/>
            <person name="Heilman E.R."/>
            <person name="Heiman D."/>
            <person name="Howarth C."/>
            <person name="Larson L."/>
            <person name="Lui A."/>
            <person name="MacDonald P.J.P."/>
            <person name="Mehta T."/>
            <person name="Montmayeur A."/>
            <person name="Murphy C."/>
            <person name="Neiman D."/>
            <person name="Pearson M."/>
            <person name="Priest M."/>
            <person name="Roberts A."/>
            <person name="Saif S."/>
            <person name="Shea T."/>
            <person name="Shenoy N."/>
            <person name="Sisk P."/>
            <person name="Stolte C."/>
            <person name="Sykes S."/>
            <person name="White J."/>
            <person name="Yandava C."/>
            <person name="Wortman J."/>
            <person name="Nusbaum C."/>
            <person name="Birren B."/>
        </authorList>
    </citation>
    <scope>NUCLEOTIDE SEQUENCE</scope>
    <source>
        <strain evidence="1">ERTm2</strain>
    </source>
</reference>